<protein>
    <submittedName>
        <fullName evidence="1">AAA family ATPase</fullName>
    </submittedName>
</protein>
<dbReference type="SUPFAM" id="SSF52540">
    <property type="entry name" value="P-loop containing nucleoside triphosphate hydrolases"/>
    <property type="match status" value="1"/>
</dbReference>
<evidence type="ECO:0000313" key="1">
    <source>
        <dbReference type="EMBL" id="NEE15621.1"/>
    </source>
</evidence>
<feature type="non-terminal residue" evidence="1">
    <location>
        <position position="45"/>
    </location>
</feature>
<dbReference type="AlphaFoldDB" id="A0A6G3XD00"/>
<sequence>MTTLFLMVGLPGAGKTTRARQLAEEYGALRLTPDEWLLPLFGAAE</sequence>
<comment type="caution">
    <text evidence="1">The sequence shown here is derived from an EMBL/GenBank/DDBJ whole genome shotgun (WGS) entry which is preliminary data.</text>
</comment>
<dbReference type="InterPro" id="IPR027417">
    <property type="entry name" value="P-loop_NTPase"/>
</dbReference>
<proteinExistence type="predicted"/>
<gene>
    <name evidence="1" type="ORF">G3M58_55300</name>
</gene>
<reference evidence="1" key="1">
    <citation type="submission" date="2020-01" db="EMBL/GenBank/DDBJ databases">
        <title>Insect and environment-associated Actinomycetes.</title>
        <authorList>
            <person name="Currrie C."/>
            <person name="Chevrette M."/>
            <person name="Carlson C."/>
            <person name="Stubbendieck R."/>
            <person name="Wendt-Pienkowski E."/>
        </authorList>
    </citation>
    <scope>NUCLEOTIDE SEQUENCE</scope>
    <source>
        <strain evidence="1">SID7499</strain>
    </source>
</reference>
<accession>A0A6G3XD00</accession>
<dbReference type="EMBL" id="JAAGMN010005733">
    <property type="protein sequence ID" value="NEE15621.1"/>
    <property type="molecule type" value="Genomic_DNA"/>
</dbReference>
<dbReference type="Gene3D" id="3.40.50.300">
    <property type="entry name" value="P-loop containing nucleotide triphosphate hydrolases"/>
    <property type="match status" value="1"/>
</dbReference>
<dbReference type="Pfam" id="PF13671">
    <property type="entry name" value="AAA_33"/>
    <property type="match status" value="1"/>
</dbReference>
<name>A0A6G3XD00_9ACTN</name>
<organism evidence="1">
    <name type="scientific">Streptomyces sp. SID7499</name>
    <dbReference type="NCBI Taxonomy" id="2706086"/>
    <lineage>
        <taxon>Bacteria</taxon>
        <taxon>Bacillati</taxon>
        <taxon>Actinomycetota</taxon>
        <taxon>Actinomycetes</taxon>
        <taxon>Kitasatosporales</taxon>
        <taxon>Streptomycetaceae</taxon>
        <taxon>Streptomyces</taxon>
    </lineage>
</organism>